<keyword evidence="2" id="KW-0472">Membrane</keyword>
<dbReference type="AlphaFoldDB" id="A0AAU8DQB3"/>
<dbReference type="InterPro" id="IPR036366">
    <property type="entry name" value="PGBDSf"/>
</dbReference>
<proteinExistence type="predicted"/>
<organism evidence="3">
    <name type="scientific">Nakamurella sp. A5-74</name>
    <dbReference type="NCBI Taxonomy" id="3158264"/>
    <lineage>
        <taxon>Bacteria</taxon>
        <taxon>Bacillati</taxon>
        <taxon>Actinomycetota</taxon>
        <taxon>Actinomycetes</taxon>
        <taxon>Nakamurellales</taxon>
        <taxon>Nakamurellaceae</taxon>
        <taxon>Nakamurella</taxon>
    </lineage>
</organism>
<reference evidence="3" key="1">
    <citation type="submission" date="2024-05" db="EMBL/GenBank/DDBJ databases">
        <authorList>
            <person name="Cai S.Y."/>
            <person name="Jin L.M."/>
            <person name="Li H.R."/>
        </authorList>
    </citation>
    <scope>NUCLEOTIDE SEQUENCE</scope>
    <source>
        <strain evidence="3">A5-74</strain>
    </source>
</reference>
<evidence type="ECO:0000256" key="2">
    <source>
        <dbReference type="SAM" id="Phobius"/>
    </source>
</evidence>
<dbReference type="EMBL" id="CP159218">
    <property type="protein sequence ID" value="XCG64185.1"/>
    <property type="molecule type" value="Genomic_DNA"/>
</dbReference>
<sequence length="299" mass="30766">MCDTVTGDRHSRSDDARFPRRGPSRRMFLGGVVTAGVATAGGVLFGGGVAAAALPSVNMEAVLKAAQIDPRRPDTALTPGAKASVVLVEQALADRGLLDSSYVDGHFGTRTVTAYAAYQKSLGYSGLDASGLPGATSLTKLGTDRFGVTNKISAGARAGFRGVTLNARTKAMLLAAEGLYGATVVLTQGSYNVGGDPASAGTHDGGGAMDISVSGISAANRTKLVGKLRAVGFAAWLRTPDQADWPFHIHAEAISDPDLSSGAQHQVGDYYLGKNGLASGAPDDGPQITKVTWEEYQRA</sequence>
<feature type="compositionally biased region" description="Basic and acidic residues" evidence="1">
    <location>
        <begin position="1"/>
        <end position="18"/>
    </location>
</feature>
<accession>A0AAU8DQB3</accession>
<feature type="region of interest" description="Disordered" evidence="1">
    <location>
        <begin position="1"/>
        <end position="22"/>
    </location>
</feature>
<evidence type="ECO:0000256" key="1">
    <source>
        <dbReference type="SAM" id="MobiDB-lite"/>
    </source>
</evidence>
<name>A0AAU8DQB3_9ACTN</name>
<keyword evidence="2" id="KW-1133">Transmembrane helix</keyword>
<dbReference type="RefSeq" id="WP_353649798.1">
    <property type="nucleotide sequence ID" value="NZ_CP159218.1"/>
</dbReference>
<protein>
    <submittedName>
        <fullName evidence="3">Peptidoglycan-binding domain-containing protein</fullName>
    </submittedName>
</protein>
<dbReference type="SUPFAM" id="SSF47090">
    <property type="entry name" value="PGBD-like"/>
    <property type="match status" value="1"/>
</dbReference>
<dbReference type="Gene3D" id="1.10.101.10">
    <property type="entry name" value="PGBD-like superfamily/PGBD"/>
    <property type="match status" value="1"/>
</dbReference>
<dbReference type="PROSITE" id="PS51318">
    <property type="entry name" value="TAT"/>
    <property type="match status" value="1"/>
</dbReference>
<gene>
    <name evidence="3" type="ORF">ABLG96_02220</name>
</gene>
<feature type="transmembrane region" description="Helical" evidence="2">
    <location>
        <begin position="27"/>
        <end position="54"/>
    </location>
</feature>
<evidence type="ECO:0000313" key="3">
    <source>
        <dbReference type="EMBL" id="XCG64185.1"/>
    </source>
</evidence>
<keyword evidence="2" id="KW-0812">Transmembrane</keyword>
<dbReference type="InterPro" id="IPR006311">
    <property type="entry name" value="TAT_signal"/>
</dbReference>
<dbReference type="InterPro" id="IPR036365">
    <property type="entry name" value="PGBD-like_sf"/>
</dbReference>